<organism evidence="2 3">
    <name type="scientific">Fodinibius sediminis</name>
    <dbReference type="NCBI Taxonomy" id="1214077"/>
    <lineage>
        <taxon>Bacteria</taxon>
        <taxon>Pseudomonadati</taxon>
        <taxon>Balneolota</taxon>
        <taxon>Balneolia</taxon>
        <taxon>Balneolales</taxon>
        <taxon>Balneolaceae</taxon>
        <taxon>Fodinibius</taxon>
    </lineage>
</organism>
<name>A0A521E872_9BACT</name>
<feature type="domain" description="ABM" evidence="1">
    <location>
        <begin position="6"/>
        <end position="97"/>
    </location>
</feature>
<dbReference type="InterPro" id="IPR007138">
    <property type="entry name" value="ABM_dom"/>
</dbReference>
<keyword evidence="2" id="KW-0503">Monooxygenase</keyword>
<keyword evidence="2" id="KW-0560">Oxidoreductase</keyword>
<dbReference type="Gene3D" id="3.30.70.100">
    <property type="match status" value="1"/>
</dbReference>
<dbReference type="EMBL" id="FXTH01000013">
    <property type="protein sequence ID" value="SMO79370.1"/>
    <property type="molecule type" value="Genomic_DNA"/>
</dbReference>
<dbReference type="Proteomes" id="UP000317593">
    <property type="component" value="Unassembled WGS sequence"/>
</dbReference>
<dbReference type="RefSeq" id="WP_142715323.1">
    <property type="nucleotide sequence ID" value="NZ_FXTH01000013.1"/>
</dbReference>
<proteinExistence type="predicted"/>
<gene>
    <name evidence="2" type="ORF">SAMN06265218_113136</name>
</gene>
<dbReference type="Pfam" id="PF03992">
    <property type="entry name" value="ABM"/>
    <property type="match status" value="1"/>
</dbReference>
<dbReference type="SUPFAM" id="SSF54909">
    <property type="entry name" value="Dimeric alpha+beta barrel"/>
    <property type="match status" value="1"/>
</dbReference>
<evidence type="ECO:0000313" key="3">
    <source>
        <dbReference type="Proteomes" id="UP000317593"/>
    </source>
</evidence>
<dbReference type="OrthoDB" id="9806189at2"/>
<dbReference type="GO" id="GO:0004497">
    <property type="term" value="F:monooxygenase activity"/>
    <property type="evidence" value="ECO:0007669"/>
    <property type="project" value="UniProtKB-KW"/>
</dbReference>
<evidence type="ECO:0000259" key="1">
    <source>
        <dbReference type="PROSITE" id="PS51725"/>
    </source>
</evidence>
<accession>A0A521E872</accession>
<dbReference type="AlphaFoldDB" id="A0A521E872"/>
<protein>
    <submittedName>
        <fullName evidence="2">Quinol monooxygenase YgiN</fullName>
    </submittedName>
</protein>
<dbReference type="PROSITE" id="PS51725">
    <property type="entry name" value="ABM"/>
    <property type="match status" value="1"/>
</dbReference>
<evidence type="ECO:0000313" key="2">
    <source>
        <dbReference type="EMBL" id="SMO79370.1"/>
    </source>
</evidence>
<sequence length="101" mass="10850">MKSSDLIVITTAEAKPGKEKIVQQASRDVAQAARTQSGCIAYSVLRSAANPAVTVHFERWTSKAKRHTFLAGADVKKFVSAVSGAFVESPNPLSYQILDEA</sequence>
<keyword evidence="3" id="KW-1185">Reference proteome</keyword>
<reference evidence="2 3" key="1">
    <citation type="submission" date="2017-05" db="EMBL/GenBank/DDBJ databases">
        <authorList>
            <person name="Varghese N."/>
            <person name="Submissions S."/>
        </authorList>
    </citation>
    <scope>NUCLEOTIDE SEQUENCE [LARGE SCALE GENOMIC DNA]</scope>
    <source>
        <strain evidence="2 3">DSM 21194</strain>
    </source>
</reference>
<dbReference type="InterPro" id="IPR011008">
    <property type="entry name" value="Dimeric_a/b-barrel"/>
</dbReference>